<name>A0ABU3C4Q2_9FLAO</name>
<dbReference type="InterPro" id="IPR038396">
    <property type="entry name" value="SpoIIAA-like_sf"/>
</dbReference>
<dbReference type="Proteomes" id="UP001262889">
    <property type="component" value="Unassembled WGS sequence"/>
</dbReference>
<dbReference type="EMBL" id="JAVRHQ010000001">
    <property type="protein sequence ID" value="MDT0641317.1"/>
    <property type="molecule type" value="Genomic_DNA"/>
</dbReference>
<accession>A0ABU3C4Q2</accession>
<sequence length="117" mass="13452">MLQTFNLAENVIGIIIDSYVDEDLTESLQQEVLEKMKKFGKINLFLEIRKGRELSVKAFFKNAHFNIEHSNGFNKVAVVSDLTWLKGAMVFKDILTEAKIETFPNSERLKALSWISQ</sequence>
<keyword evidence="2" id="KW-1185">Reference proteome</keyword>
<organism evidence="1 2">
    <name type="scientific">Autumnicola tepida</name>
    <dbReference type="NCBI Taxonomy" id="3075595"/>
    <lineage>
        <taxon>Bacteria</taxon>
        <taxon>Pseudomonadati</taxon>
        <taxon>Bacteroidota</taxon>
        <taxon>Flavobacteriia</taxon>
        <taxon>Flavobacteriales</taxon>
        <taxon>Flavobacteriaceae</taxon>
        <taxon>Autumnicola</taxon>
    </lineage>
</organism>
<comment type="caution">
    <text evidence="1">The sequence shown here is derived from an EMBL/GenBank/DDBJ whole genome shotgun (WGS) entry which is preliminary data.</text>
</comment>
<dbReference type="InterPro" id="IPR021866">
    <property type="entry name" value="SpoIIAA-like"/>
</dbReference>
<gene>
    <name evidence="1" type="ORF">RM553_00600</name>
</gene>
<dbReference type="SUPFAM" id="SSF52091">
    <property type="entry name" value="SpoIIaa-like"/>
    <property type="match status" value="1"/>
</dbReference>
<proteinExistence type="predicted"/>
<dbReference type="InterPro" id="IPR036513">
    <property type="entry name" value="STAS_dom_sf"/>
</dbReference>
<evidence type="ECO:0000313" key="2">
    <source>
        <dbReference type="Proteomes" id="UP001262889"/>
    </source>
</evidence>
<evidence type="ECO:0000313" key="1">
    <source>
        <dbReference type="EMBL" id="MDT0641317.1"/>
    </source>
</evidence>
<dbReference type="RefSeq" id="WP_311532962.1">
    <property type="nucleotide sequence ID" value="NZ_JAVRHQ010000001.1"/>
</dbReference>
<dbReference type="Pfam" id="PF11964">
    <property type="entry name" value="SpoIIAA-like"/>
    <property type="match status" value="1"/>
</dbReference>
<protein>
    <submittedName>
        <fullName evidence="1">STAS/SEC14 domain-containing protein</fullName>
    </submittedName>
</protein>
<reference evidence="1 2" key="1">
    <citation type="submission" date="2023-09" db="EMBL/GenBank/DDBJ databases">
        <authorList>
            <person name="Rey-Velasco X."/>
        </authorList>
    </citation>
    <scope>NUCLEOTIDE SEQUENCE [LARGE SCALE GENOMIC DNA]</scope>
    <source>
        <strain evidence="1 2">F363</strain>
    </source>
</reference>
<dbReference type="Gene3D" id="3.40.50.10600">
    <property type="entry name" value="SpoIIaa-like domains"/>
    <property type="match status" value="1"/>
</dbReference>